<dbReference type="AlphaFoldDB" id="A0A9N9P927"/>
<keyword evidence="2" id="KW-1185">Reference proteome</keyword>
<evidence type="ECO:0000313" key="1">
    <source>
        <dbReference type="EMBL" id="CAG8816909.1"/>
    </source>
</evidence>
<accession>A0A9N9P927</accession>
<dbReference type="Proteomes" id="UP000789405">
    <property type="component" value="Unassembled WGS sequence"/>
</dbReference>
<sequence length="49" mass="5556">VLEVVETSNDSVMQGSSHLSSLQDLLEDTTFDIIGKRKENMNFIKKNLM</sequence>
<proteinExistence type="predicted"/>
<reference evidence="1" key="1">
    <citation type="submission" date="2021-06" db="EMBL/GenBank/DDBJ databases">
        <authorList>
            <person name="Kallberg Y."/>
            <person name="Tangrot J."/>
            <person name="Rosling A."/>
        </authorList>
    </citation>
    <scope>NUCLEOTIDE SEQUENCE</scope>
    <source>
        <strain evidence="1">MA453B</strain>
    </source>
</reference>
<dbReference type="EMBL" id="CAJVPY010054542">
    <property type="protein sequence ID" value="CAG8816909.1"/>
    <property type="molecule type" value="Genomic_DNA"/>
</dbReference>
<gene>
    <name evidence="1" type="ORF">DERYTH_LOCUS26353</name>
</gene>
<feature type="non-terminal residue" evidence="1">
    <location>
        <position position="49"/>
    </location>
</feature>
<evidence type="ECO:0000313" key="2">
    <source>
        <dbReference type="Proteomes" id="UP000789405"/>
    </source>
</evidence>
<protein>
    <submittedName>
        <fullName evidence="1">1001_t:CDS:1</fullName>
    </submittedName>
</protein>
<organism evidence="1 2">
    <name type="scientific">Dentiscutata erythropus</name>
    <dbReference type="NCBI Taxonomy" id="1348616"/>
    <lineage>
        <taxon>Eukaryota</taxon>
        <taxon>Fungi</taxon>
        <taxon>Fungi incertae sedis</taxon>
        <taxon>Mucoromycota</taxon>
        <taxon>Glomeromycotina</taxon>
        <taxon>Glomeromycetes</taxon>
        <taxon>Diversisporales</taxon>
        <taxon>Gigasporaceae</taxon>
        <taxon>Dentiscutata</taxon>
    </lineage>
</organism>
<name>A0A9N9P927_9GLOM</name>
<feature type="non-terminal residue" evidence="1">
    <location>
        <position position="1"/>
    </location>
</feature>
<comment type="caution">
    <text evidence="1">The sequence shown here is derived from an EMBL/GenBank/DDBJ whole genome shotgun (WGS) entry which is preliminary data.</text>
</comment>